<dbReference type="InterPro" id="IPR036465">
    <property type="entry name" value="vWFA_dom_sf"/>
</dbReference>
<reference evidence="3" key="1">
    <citation type="submission" date="2017-06" db="EMBL/GenBank/DDBJ databases">
        <authorList>
            <person name="Varghese N."/>
            <person name="Submissions S."/>
        </authorList>
    </citation>
    <scope>NUCLEOTIDE SEQUENCE [LARGE SCALE GENOMIC DNA]</scope>
    <source>
        <strain evidence="3">JAD2</strain>
    </source>
</reference>
<gene>
    <name evidence="2" type="ORF">SAMN02746019_00020250</name>
</gene>
<evidence type="ECO:0000259" key="1">
    <source>
        <dbReference type="PROSITE" id="PS50234"/>
    </source>
</evidence>
<dbReference type="InterPro" id="IPR028087">
    <property type="entry name" value="Tad_N"/>
</dbReference>
<accession>A0A212RSY1</accession>
<keyword evidence="3" id="KW-1185">Reference proteome</keyword>
<dbReference type="AlphaFoldDB" id="A0A212RSY1"/>
<dbReference type="InParanoid" id="A0A212RSY1"/>
<organism evidence="2 3">
    <name type="scientific">Thermoflexus hugenholtzii JAD2</name>
    <dbReference type="NCBI Taxonomy" id="877466"/>
    <lineage>
        <taxon>Bacteria</taxon>
        <taxon>Bacillati</taxon>
        <taxon>Chloroflexota</taxon>
        <taxon>Thermoflexia</taxon>
        <taxon>Thermoflexales</taxon>
        <taxon>Thermoflexaceae</taxon>
        <taxon>Thermoflexus</taxon>
    </lineage>
</organism>
<feature type="domain" description="VWFA" evidence="1">
    <location>
        <begin position="139"/>
        <end position="495"/>
    </location>
</feature>
<dbReference type="Gene3D" id="3.40.50.410">
    <property type="entry name" value="von Willebrand factor, type A domain"/>
    <property type="match status" value="1"/>
</dbReference>
<dbReference type="Pfam" id="PF13400">
    <property type="entry name" value="Tad"/>
    <property type="match status" value="1"/>
</dbReference>
<sequence length="505" mass="55033">MRGRGQIVVLFAFMVVGLLALAGLAMDGARLYAARHRLQHALDGATLAGSNQFRVGRTLADIQQAAQDFLTAQGFDVAAIRVYTCDDPGPYAAELCTTPRRKLVRVEAEVTVPMTFLRVVGWESARLSGSATGEAASVDLVLIIDNSESMAYDTRMVLASANPIVCIPTDAPDPNPACPRPQRPHFCNPTDACEPFRFVRQAALEFAARMYYPYDRVAVISFDRQPRLWVDLNGGTSLMAVENAIRSIQVYDPSQNAQTAKCAGMDCTSESGNCVPVPVFEPGPGNDPRPCPSSNVQGALRLAYNVLATQGRPAETGALWAIVMLSDAAANATDPVPSSPDPATKNFGLCPKYTPPPGWGEPTWYWGDPTYRPFCQDGDFEARHPSTSPRYDAEDAALDMVDVLREANVVVFSIGYGTGMHSLNVRPGGGRDRDVGEKFMRYLADSTDGDNRADCLQSGDDWFSSGAVWKPQGQSCSNYFYAPDASTLQQIFREIARRIFTRLNR</sequence>
<dbReference type="SMART" id="SM00327">
    <property type="entry name" value="VWA"/>
    <property type="match status" value="1"/>
</dbReference>
<dbReference type="SUPFAM" id="SSF53300">
    <property type="entry name" value="vWA-like"/>
    <property type="match status" value="1"/>
</dbReference>
<dbReference type="PROSITE" id="PS50234">
    <property type="entry name" value="VWFA"/>
    <property type="match status" value="1"/>
</dbReference>
<dbReference type="Proteomes" id="UP000197025">
    <property type="component" value="Unassembled WGS sequence"/>
</dbReference>
<dbReference type="InterPro" id="IPR002035">
    <property type="entry name" value="VWF_A"/>
</dbReference>
<dbReference type="OrthoDB" id="148644at2"/>
<dbReference type="RefSeq" id="WP_159461785.1">
    <property type="nucleotide sequence ID" value="NZ_FYEK01000077.1"/>
</dbReference>
<dbReference type="EMBL" id="FYEK01000077">
    <property type="protein sequence ID" value="SNB75701.1"/>
    <property type="molecule type" value="Genomic_DNA"/>
</dbReference>
<evidence type="ECO:0000313" key="2">
    <source>
        <dbReference type="EMBL" id="SNB75701.1"/>
    </source>
</evidence>
<proteinExistence type="predicted"/>
<evidence type="ECO:0000313" key="3">
    <source>
        <dbReference type="Proteomes" id="UP000197025"/>
    </source>
</evidence>
<name>A0A212RSY1_9CHLR</name>
<protein>
    <submittedName>
        <fullName evidence="2">von Willebrand factor type A domain-containing protein</fullName>
    </submittedName>
</protein>